<comment type="caution">
    <text evidence="1">The sequence shown here is derived from an EMBL/GenBank/DDBJ whole genome shotgun (WGS) entry which is preliminary data.</text>
</comment>
<name>A0AAW2NR44_SESRA</name>
<accession>A0AAW2NR44</accession>
<protein>
    <submittedName>
        <fullName evidence="1">Uncharacterized protein</fullName>
    </submittedName>
</protein>
<gene>
    <name evidence="1" type="ORF">Sradi_4374500</name>
</gene>
<evidence type="ECO:0000313" key="1">
    <source>
        <dbReference type="EMBL" id="KAL0345432.1"/>
    </source>
</evidence>
<sequence length="54" mass="6394">MDTTRQTPEEIQEGMRKFRVQLLVPGNAVRRIHSTEVHGRILARRNEKGKFLHR</sequence>
<dbReference type="AlphaFoldDB" id="A0AAW2NR44"/>
<reference evidence="1" key="2">
    <citation type="journal article" date="2024" name="Plant">
        <title>Genomic evolution and insights into agronomic trait innovations of Sesamum species.</title>
        <authorList>
            <person name="Miao H."/>
            <person name="Wang L."/>
            <person name="Qu L."/>
            <person name="Liu H."/>
            <person name="Sun Y."/>
            <person name="Le M."/>
            <person name="Wang Q."/>
            <person name="Wei S."/>
            <person name="Zheng Y."/>
            <person name="Lin W."/>
            <person name="Duan Y."/>
            <person name="Cao H."/>
            <person name="Xiong S."/>
            <person name="Wang X."/>
            <person name="Wei L."/>
            <person name="Li C."/>
            <person name="Ma Q."/>
            <person name="Ju M."/>
            <person name="Zhao R."/>
            <person name="Li G."/>
            <person name="Mu C."/>
            <person name="Tian Q."/>
            <person name="Mei H."/>
            <person name="Zhang T."/>
            <person name="Gao T."/>
            <person name="Zhang H."/>
        </authorList>
    </citation>
    <scope>NUCLEOTIDE SEQUENCE</scope>
    <source>
        <strain evidence="1">G02</strain>
    </source>
</reference>
<dbReference type="EMBL" id="JACGWJ010000019">
    <property type="protein sequence ID" value="KAL0345432.1"/>
    <property type="molecule type" value="Genomic_DNA"/>
</dbReference>
<reference evidence="1" key="1">
    <citation type="submission" date="2020-06" db="EMBL/GenBank/DDBJ databases">
        <authorList>
            <person name="Li T."/>
            <person name="Hu X."/>
            <person name="Zhang T."/>
            <person name="Song X."/>
            <person name="Zhang H."/>
            <person name="Dai N."/>
            <person name="Sheng W."/>
            <person name="Hou X."/>
            <person name="Wei L."/>
        </authorList>
    </citation>
    <scope>NUCLEOTIDE SEQUENCE</scope>
    <source>
        <strain evidence="1">G02</strain>
        <tissue evidence="1">Leaf</tissue>
    </source>
</reference>
<organism evidence="1">
    <name type="scientific">Sesamum radiatum</name>
    <name type="common">Black benniseed</name>
    <dbReference type="NCBI Taxonomy" id="300843"/>
    <lineage>
        <taxon>Eukaryota</taxon>
        <taxon>Viridiplantae</taxon>
        <taxon>Streptophyta</taxon>
        <taxon>Embryophyta</taxon>
        <taxon>Tracheophyta</taxon>
        <taxon>Spermatophyta</taxon>
        <taxon>Magnoliopsida</taxon>
        <taxon>eudicotyledons</taxon>
        <taxon>Gunneridae</taxon>
        <taxon>Pentapetalae</taxon>
        <taxon>asterids</taxon>
        <taxon>lamiids</taxon>
        <taxon>Lamiales</taxon>
        <taxon>Pedaliaceae</taxon>
        <taxon>Sesamum</taxon>
    </lineage>
</organism>
<proteinExistence type="predicted"/>